<evidence type="ECO:0000313" key="1">
    <source>
        <dbReference type="EMBL" id="MBX62256.1"/>
    </source>
</evidence>
<sequence length="50" mass="5966">MVLLESRTGVAVNFSHHVSFILTLIHWWIKVMELCHQLELRRGQHKGDWL</sequence>
<name>A0A2P2Q5M1_RHIMU</name>
<organism evidence="1">
    <name type="scientific">Rhizophora mucronata</name>
    <name type="common">Asiatic mangrove</name>
    <dbReference type="NCBI Taxonomy" id="61149"/>
    <lineage>
        <taxon>Eukaryota</taxon>
        <taxon>Viridiplantae</taxon>
        <taxon>Streptophyta</taxon>
        <taxon>Embryophyta</taxon>
        <taxon>Tracheophyta</taxon>
        <taxon>Spermatophyta</taxon>
        <taxon>Magnoliopsida</taxon>
        <taxon>eudicotyledons</taxon>
        <taxon>Gunneridae</taxon>
        <taxon>Pentapetalae</taxon>
        <taxon>rosids</taxon>
        <taxon>fabids</taxon>
        <taxon>Malpighiales</taxon>
        <taxon>Rhizophoraceae</taxon>
        <taxon>Rhizophora</taxon>
    </lineage>
</organism>
<dbReference type="EMBL" id="GGEC01081772">
    <property type="protein sequence ID" value="MBX62256.1"/>
    <property type="molecule type" value="Transcribed_RNA"/>
</dbReference>
<accession>A0A2P2Q5M1</accession>
<reference evidence="1" key="1">
    <citation type="submission" date="2018-02" db="EMBL/GenBank/DDBJ databases">
        <title>Rhizophora mucronata_Transcriptome.</title>
        <authorList>
            <person name="Meera S.P."/>
            <person name="Sreeshan A."/>
            <person name="Augustine A."/>
        </authorList>
    </citation>
    <scope>NUCLEOTIDE SEQUENCE</scope>
    <source>
        <tissue evidence="1">Leaf</tissue>
    </source>
</reference>
<dbReference type="AlphaFoldDB" id="A0A2P2Q5M1"/>
<proteinExistence type="predicted"/>
<protein>
    <submittedName>
        <fullName evidence="1">Uncharacterized protein</fullName>
    </submittedName>
</protein>